<organism evidence="1 3">
    <name type="scientific">Acinetobacter courvalinii</name>
    <dbReference type="NCBI Taxonomy" id="280147"/>
    <lineage>
        <taxon>Bacteria</taxon>
        <taxon>Pseudomonadati</taxon>
        <taxon>Pseudomonadota</taxon>
        <taxon>Gammaproteobacteria</taxon>
        <taxon>Moraxellales</taxon>
        <taxon>Moraxellaceae</taxon>
        <taxon>Acinetobacter</taxon>
    </lineage>
</organism>
<dbReference type="Proteomes" id="UP000013200">
    <property type="component" value="Unassembled WGS sequence"/>
</dbReference>
<gene>
    <name evidence="1" type="ORF">F888_00457</name>
    <name evidence="2" type="ORF">GCM10007354_31870</name>
</gene>
<evidence type="ECO:0000313" key="1">
    <source>
        <dbReference type="EMBL" id="ENX40970.1"/>
    </source>
</evidence>
<name>N9RQH4_9GAMM</name>
<evidence type="ECO:0000313" key="4">
    <source>
        <dbReference type="Proteomes" id="UP000652691"/>
    </source>
</evidence>
<dbReference type="RefSeq" id="WP_005281488.1">
    <property type="nucleotide sequence ID" value="NZ_BMDA01000006.1"/>
</dbReference>
<accession>N9RQH4</accession>
<protein>
    <recommendedName>
        <fullName evidence="5">ApeA N-terminal domain-containing protein</fullName>
    </recommendedName>
</protein>
<sequence length="583" mass="67527">MSKKDWILQTKEIRRSFNNATWIPLRASQNSTHGDIRNIGYIEDYFGCGTVAFPEKHMSLADSLSWSDIGIGCETTPYAYDDGYYKTVEEYQYNDKQPIGTHLVFSYTHPLTHKREWIINPDLIMALQLVKEGNIWVSPLENFTPVIKEIFDENNDHVLIEIKKEFLIDYLAARNLNLRISYYRQRVENVESLETSPYKDLEDKNEEIEGGRFELLIRDLESVYGGTWASMRVWRTDIDNEEDAPVMGEENDENTAYEQRGGYTGGYSGVRVEGEFFKDEWIKHNGKSIRIRNDQDDNLPSFIIETDGRRITSDKLNDESIGRWLWFRSSVINELLTYRGFSLNWYTQETGAINSSSGYRTHFGLNVADYITVYAYDIARLKPWEQHVWLSHNVVPDGKVSAELMLSQVEANPAKTHAPEIKLFELAKVLEQNFYEKYKLEIFLHKVDADTFFKNISRFASKDEPSLLRLAKELARFFSERLNKKALKQLSNHKLKNDLGSNKLFESILADKVGEDKARQMFGIIAGIYDMRNGDAHIAGSKISDAIKLAEVDDDQSYLRQGQQLIDNLAKSIYFIIRKLFDE</sequence>
<dbReference type="PATRIC" id="fig|1217698.3.peg.442"/>
<reference evidence="2" key="3">
    <citation type="submission" date="2024-03" db="EMBL/GenBank/DDBJ databases">
        <authorList>
            <person name="Sun Q."/>
            <person name="Sedlacek I."/>
        </authorList>
    </citation>
    <scope>NUCLEOTIDE SEQUENCE</scope>
    <source>
        <strain evidence="2">CCM 8635</strain>
    </source>
</reference>
<keyword evidence="3" id="KW-1185">Reference proteome</keyword>
<dbReference type="GeneID" id="80105792"/>
<dbReference type="AlphaFoldDB" id="N9RQH4"/>
<reference evidence="1 3" key="1">
    <citation type="submission" date="2013-02" db="EMBL/GenBank/DDBJ databases">
        <title>The Genome Sequence of Acinetobacter sp. NIPH 3623.</title>
        <authorList>
            <consortium name="The Broad Institute Genome Sequencing Platform"/>
            <consortium name="The Broad Institute Genome Sequencing Center for Infectious Disease"/>
            <person name="Cerqueira G."/>
            <person name="Feldgarden M."/>
            <person name="Courvalin P."/>
            <person name="Perichon B."/>
            <person name="Grillot-Courvalin C."/>
            <person name="Clermont D."/>
            <person name="Rocha E."/>
            <person name="Yoon E.-J."/>
            <person name="Nemec A."/>
            <person name="Walker B."/>
            <person name="Young S.K."/>
            <person name="Zeng Q."/>
            <person name="Gargeya S."/>
            <person name="Fitzgerald M."/>
            <person name="Haas B."/>
            <person name="Abouelleil A."/>
            <person name="Alvarado L."/>
            <person name="Arachchi H.M."/>
            <person name="Berlin A.M."/>
            <person name="Chapman S.B."/>
            <person name="Dewar J."/>
            <person name="Goldberg J."/>
            <person name="Griggs A."/>
            <person name="Gujja S."/>
            <person name="Hansen M."/>
            <person name="Howarth C."/>
            <person name="Imamovic A."/>
            <person name="Larimer J."/>
            <person name="McCowan C."/>
            <person name="Murphy C."/>
            <person name="Neiman D."/>
            <person name="Pearson M."/>
            <person name="Priest M."/>
            <person name="Roberts A."/>
            <person name="Saif S."/>
            <person name="Shea T."/>
            <person name="Sisk P."/>
            <person name="Sykes S."/>
            <person name="Wortman J."/>
            <person name="Nusbaum C."/>
            <person name="Birren B."/>
        </authorList>
    </citation>
    <scope>NUCLEOTIDE SEQUENCE [LARGE SCALE GENOMIC DNA]</scope>
    <source>
        <strain evidence="1 3">NIPH 3623</strain>
    </source>
</reference>
<reference evidence="2 4" key="2">
    <citation type="journal article" date="2014" name="Int. J. Syst. Evol. Microbiol.">
        <title>Complete genome sequence of Corynebacterium casei LMG S-19264T (=DSM 44701T), isolated from a smear-ripened cheese.</title>
        <authorList>
            <consortium name="US DOE Joint Genome Institute (JGI-PGF)"/>
            <person name="Walter F."/>
            <person name="Albersmeier A."/>
            <person name="Kalinowski J."/>
            <person name="Ruckert C."/>
        </authorList>
    </citation>
    <scope>NUCLEOTIDE SEQUENCE [LARGE SCALE GENOMIC DNA]</scope>
    <source>
        <strain evidence="2 4">CCM 8635</strain>
    </source>
</reference>
<dbReference type="HOGENOM" id="CLU_019302_0_0_6"/>
<evidence type="ECO:0000313" key="2">
    <source>
        <dbReference type="EMBL" id="GGH43410.1"/>
    </source>
</evidence>
<dbReference type="Proteomes" id="UP000652691">
    <property type="component" value="Unassembled WGS sequence"/>
</dbReference>
<dbReference type="EMBL" id="BMDA01000006">
    <property type="protein sequence ID" value="GGH43410.1"/>
    <property type="molecule type" value="Genomic_DNA"/>
</dbReference>
<proteinExistence type="predicted"/>
<evidence type="ECO:0008006" key="5">
    <source>
        <dbReference type="Google" id="ProtNLM"/>
    </source>
</evidence>
<comment type="caution">
    <text evidence="1">The sequence shown here is derived from an EMBL/GenBank/DDBJ whole genome shotgun (WGS) entry which is preliminary data.</text>
</comment>
<dbReference type="EMBL" id="APSA01000001">
    <property type="protein sequence ID" value="ENX40970.1"/>
    <property type="molecule type" value="Genomic_DNA"/>
</dbReference>
<evidence type="ECO:0000313" key="3">
    <source>
        <dbReference type="Proteomes" id="UP000013200"/>
    </source>
</evidence>